<evidence type="ECO:0000313" key="7">
    <source>
        <dbReference type="EMBL" id="TRY79681.1"/>
    </source>
</evidence>
<gene>
    <name evidence="7" type="ORF">TCAL_11915</name>
</gene>
<dbReference type="PANTHER" id="PTHR14440">
    <property type="entry name" value="DNA-DIRECTED RNA POLYMERASE I SUBUNIT RPA49"/>
    <property type="match status" value="1"/>
</dbReference>
<dbReference type="InterPro" id="IPR009668">
    <property type="entry name" value="RNA_pol-assoc_fac_A49-like"/>
</dbReference>
<accession>A0A553PPV5</accession>
<evidence type="ECO:0000256" key="2">
    <source>
        <dbReference type="ARBA" id="ARBA00009430"/>
    </source>
</evidence>
<dbReference type="GO" id="GO:0003677">
    <property type="term" value="F:DNA binding"/>
    <property type="evidence" value="ECO:0007669"/>
    <property type="project" value="InterPro"/>
</dbReference>
<dbReference type="OMA" id="IITYAHI"/>
<keyword evidence="6" id="KW-0812">Transmembrane</keyword>
<keyword evidence="6" id="KW-0472">Membrane</keyword>
<evidence type="ECO:0000256" key="5">
    <source>
        <dbReference type="ARBA" id="ARBA00023242"/>
    </source>
</evidence>
<keyword evidence="3" id="KW-0240">DNA-directed RNA polymerase</keyword>
<keyword evidence="6" id="KW-1133">Transmembrane helix</keyword>
<evidence type="ECO:0000313" key="8">
    <source>
        <dbReference type="Proteomes" id="UP000318571"/>
    </source>
</evidence>
<keyword evidence="4" id="KW-0804">Transcription</keyword>
<evidence type="ECO:0000256" key="1">
    <source>
        <dbReference type="ARBA" id="ARBA00004604"/>
    </source>
</evidence>
<dbReference type="STRING" id="6832.A0A553PPV5"/>
<reference evidence="7 8" key="1">
    <citation type="journal article" date="2018" name="Nat. Ecol. Evol.">
        <title>Genomic signatures of mitonuclear coevolution across populations of Tigriopus californicus.</title>
        <authorList>
            <person name="Barreto F.S."/>
            <person name="Watson E.T."/>
            <person name="Lima T.G."/>
            <person name="Willett C.S."/>
            <person name="Edmands S."/>
            <person name="Li W."/>
            <person name="Burton R.S."/>
        </authorList>
    </citation>
    <scope>NUCLEOTIDE SEQUENCE [LARGE SCALE GENOMIC DNA]</scope>
    <source>
        <strain evidence="7 8">San Diego</strain>
    </source>
</reference>
<dbReference type="Proteomes" id="UP000318571">
    <property type="component" value="Chromosome 6"/>
</dbReference>
<proteinExistence type="inferred from homology"/>
<dbReference type="EMBL" id="VCGU01000002">
    <property type="protein sequence ID" value="TRY79681.1"/>
    <property type="molecule type" value="Genomic_DNA"/>
</dbReference>
<evidence type="ECO:0000256" key="4">
    <source>
        <dbReference type="ARBA" id="ARBA00023163"/>
    </source>
</evidence>
<dbReference type="AlphaFoldDB" id="A0A553PPV5"/>
<dbReference type="GO" id="GO:0000428">
    <property type="term" value="C:DNA-directed RNA polymerase complex"/>
    <property type="evidence" value="ECO:0007669"/>
    <property type="project" value="UniProtKB-KW"/>
</dbReference>
<feature type="transmembrane region" description="Helical" evidence="6">
    <location>
        <begin position="325"/>
        <end position="345"/>
    </location>
</feature>
<keyword evidence="8" id="KW-1185">Reference proteome</keyword>
<organism evidence="7 8">
    <name type="scientific">Tigriopus californicus</name>
    <name type="common">Marine copepod</name>
    <dbReference type="NCBI Taxonomy" id="6832"/>
    <lineage>
        <taxon>Eukaryota</taxon>
        <taxon>Metazoa</taxon>
        <taxon>Ecdysozoa</taxon>
        <taxon>Arthropoda</taxon>
        <taxon>Crustacea</taxon>
        <taxon>Multicrustacea</taxon>
        <taxon>Hexanauplia</taxon>
        <taxon>Copepoda</taxon>
        <taxon>Harpacticoida</taxon>
        <taxon>Harpacticidae</taxon>
        <taxon>Tigriopus</taxon>
    </lineage>
</organism>
<dbReference type="GO" id="GO:0006351">
    <property type="term" value="P:DNA-templated transcription"/>
    <property type="evidence" value="ECO:0007669"/>
    <property type="project" value="InterPro"/>
</dbReference>
<evidence type="ECO:0000256" key="3">
    <source>
        <dbReference type="ARBA" id="ARBA00022478"/>
    </source>
</evidence>
<keyword evidence="5" id="KW-0539">Nucleus</keyword>
<name>A0A553PPV5_TIGCA</name>
<protein>
    <submittedName>
        <fullName evidence="7">Uncharacterized protein</fullName>
    </submittedName>
</protein>
<dbReference type="Pfam" id="PF06870">
    <property type="entry name" value="RNA_pol_I_A49"/>
    <property type="match status" value="1"/>
</dbReference>
<comment type="caution">
    <text evidence="7">The sequence shown here is derived from an EMBL/GenBank/DDBJ whole genome shotgun (WGS) entry which is preliminary data.</text>
</comment>
<comment type="subcellular location">
    <subcellularLocation>
        <location evidence="1">Nucleus</location>
        <location evidence="1">Nucleolus</location>
    </subcellularLocation>
</comment>
<comment type="similarity">
    <text evidence="2">Belongs to the eukaryotic RPA49/POLR1E RNA polymerase subunit family.</text>
</comment>
<dbReference type="GO" id="GO:0005730">
    <property type="term" value="C:nucleolus"/>
    <property type="evidence" value="ECO:0007669"/>
    <property type="project" value="UniProtKB-SubCell"/>
</dbReference>
<sequence length="401" mass="44868">MSVSNVSHQGGPSQKIGPILVNFEHAGVTPEAALEQFQAKLSYTFPDTTKVRKSRPELDLSLQTDHIKYSNKAPSVQGIRPSPYLSTYLAIKNKITGQIRLVETNSVTVGALVKTPKTTNLQLLNEEEVGEGTRTKKKKHLVKEFGATRGQRVYEQADRMTVDQGQLEAKLGEAAGKVEEAHIEIPEVEDDTITRMIPPCNRQTKNLIDVYKLEDILSDEQREVLSESAQNVLDSFSDISDLDIAMRFSPLVGQIIRDQFHKPDVEFVGVALYIQGLVTLMYARPQMLRQGLKCLPPFLPNAIKTHIFKTFTENNQMSPSSRDKVICYIIVLSLLISNFSVKLLALSKSINKKADVLKQLIHATGATIVKDDEERHSVSLKFPLTSFEAARPSGRRKRRTM</sequence>
<evidence type="ECO:0000256" key="6">
    <source>
        <dbReference type="SAM" id="Phobius"/>
    </source>
</evidence>